<dbReference type="Pfam" id="PF00188">
    <property type="entry name" value="CAP"/>
    <property type="match status" value="1"/>
</dbReference>
<protein>
    <submittedName>
        <fullName evidence="3">Uncharacterized conserved protein YkwD, contains CAP (CSP/antigen 5/PR1) domain</fullName>
    </submittedName>
</protein>
<evidence type="ECO:0000259" key="2">
    <source>
        <dbReference type="Pfam" id="PF00188"/>
    </source>
</evidence>
<dbReference type="STRING" id="1086013.SAMN05421774_10466"/>
<name>A0A1N7NQT0_9RHOB</name>
<dbReference type="Gene3D" id="3.40.33.10">
    <property type="entry name" value="CAP"/>
    <property type="match status" value="1"/>
</dbReference>
<keyword evidence="4" id="KW-1185">Reference proteome</keyword>
<feature type="domain" description="SCP" evidence="2">
    <location>
        <begin position="39"/>
        <end position="153"/>
    </location>
</feature>
<dbReference type="PANTHER" id="PTHR31157:SF1">
    <property type="entry name" value="SCP DOMAIN-CONTAINING PROTEIN"/>
    <property type="match status" value="1"/>
</dbReference>
<evidence type="ECO:0000313" key="4">
    <source>
        <dbReference type="Proteomes" id="UP000186141"/>
    </source>
</evidence>
<evidence type="ECO:0000313" key="3">
    <source>
        <dbReference type="EMBL" id="SIT00652.1"/>
    </source>
</evidence>
<dbReference type="CDD" id="cd05379">
    <property type="entry name" value="CAP_bacterial"/>
    <property type="match status" value="1"/>
</dbReference>
<keyword evidence="1" id="KW-0732">Signal</keyword>
<feature type="chain" id="PRO_5012975603" evidence="1">
    <location>
        <begin position="23"/>
        <end position="158"/>
    </location>
</feature>
<dbReference type="EMBL" id="FTOT01000004">
    <property type="protein sequence ID" value="SIT00652.1"/>
    <property type="molecule type" value="Genomic_DNA"/>
</dbReference>
<dbReference type="OrthoDB" id="419320at2"/>
<sequence>MRLALVLSLLLAGLASTAPALAQGTCAATLATKTEAEVLAAVNRLRAGAGIRALQANRQLALVAQAHACDNAARSSYSHTGSDGSDLAQRLRRGQYDYRDAAENTGLGHATVQAMVDFWARSPGHRANLLNPALTEAGLGLSRTAKGRNVWVLVQGRR</sequence>
<accession>A0A1N7NQT0</accession>
<dbReference type="RefSeq" id="WP_076531689.1">
    <property type="nucleotide sequence ID" value="NZ_BMEH01000004.1"/>
</dbReference>
<dbReference type="InterPro" id="IPR014044">
    <property type="entry name" value="CAP_dom"/>
</dbReference>
<evidence type="ECO:0000256" key="1">
    <source>
        <dbReference type="SAM" id="SignalP"/>
    </source>
</evidence>
<gene>
    <name evidence="3" type="ORF">SAMN05421774_10466</name>
</gene>
<reference evidence="3 4" key="1">
    <citation type="submission" date="2017-01" db="EMBL/GenBank/DDBJ databases">
        <authorList>
            <person name="Mah S.A."/>
            <person name="Swanson W.J."/>
            <person name="Moy G.W."/>
            <person name="Vacquier V.D."/>
        </authorList>
    </citation>
    <scope>NUCLEOTIDE SEQUENCE [LARGE SCALE GENOMIC DNA]</scope>
    <source>
        <strain evidence="3 4">DSM 26375</strain>
    </source>
</reference>
<dbReference type="AlphaFoldDB" id="A0A1N7NQT0"/>
<feature type="signal peptide" evidence="1">
    <location>
        <begin position="1"/>
        <end position="22"/>
    </location>
</feature>
<dbReference type="PANTHER" id="PTHR31157">
    <property type="entry name" value="SCP DOMAIN-CONTAINING PROTEIN"/>
    <property type="match status" value="1"/>
</dbReference>
<organism evidence="3 4">
    <name type="scientific">Gemmobacter megaterium</name>
    <dbReference type="NCBI Taxonomy" id="1086013"/>
    <lineage>
        <taxon>Bacteria</taxon>
        <taxon>Pseudomonadati</taxon>
        <taxon>Pseudomonadota</taxon>
        <taxon>Alphaproteobacteria</taxon>
        <taxon>Rhodobacterales</taxon>
        <taxon>Paracoccaceae</taxon>
        <taxon>Gemmobacter</taxon>
    </lineage>
</organism>
<proteinExistence type="predicted"/>
<dbReference type="InterPro" id="IPR035940">
    <property type="entry name" value="CAP_sf"/>
</dbReference>
<dbReference type="Proteomes" id="UP000186141">
    <property type="component" value="Unassembled WGS sequence"/>
</dbReference>
<dbReference type="SUPFAM" id="SSF55797">
    <property type="entry name" value="PR-1-like"/>
    <property type="match status" value="1"/>
</dbReference>